<reference evidence="8 9" key="1">
    <citation type="submission" date="2021-05" db="EMBL/GenBank/DDBJ databases">
        <authorList>
            <person name="Zahm M."/>
            <person name="Klopp C."/>
            <person name="Cabau C."/>
            <person name="Kuhl H."/>
            <person name="Suciu R."/>
            <person name="Ciorpac M."/>
            <person name="Holostenco D."/>
            <person name="Gessner J."/>
            <person name="Wuertz S."/>
            <person name="Hohne C."/>
            <person name="Stock M."/>
            <person name="Gislard M."/>
            <person name="Lluch J."/>
            <person name="Milhes M."/>
            <person name="Lampietro C."/>
            <person name="Lopez Roques C."/>
            <person name="Donnadieu C."/>
            <person name="Du K."/>
            <person name="Schartl M."/>
            <person name="Guiguen Y."/>
        </authorList>
    </citation>
    <scope>NUCLEOTIDE SEQUENCE [LARGE SCALE GENOMIC DNA]</scope>
    <source>
        <strain evidence="8">Hh-F2</strain>
        <tissue evidence="8">Blood</tissue>
    </source>
</reference>
<dbReference type="SMART" id="SM00408">
    <property type="entry name" value="IGc2"/>
    <property type="match status" value="2"/>
</dbReference>
<evidence type="ECO:0000256" key="3">
    <source>
        <dbReference type="ARBA" id="ARBA00023136"/>
    </source>
</evidence>
<proteinExistence type="predicted"/>
<keyword evidence="9" id="KW-1185">Reference proteome</keyword>
<dbReference type="SMART" id="SM00409">
    <property type="entry name" value="IG"/>
    <property type="match status" value="5"/>
</dbReference>
<protein>
    <recommendedName>
        <fullName evidence="7">Ig-like domain-containing protein</fullName>
    </recommendedName>
</protein>
<dbReference type="SUPFAM" id="SSF48726">
    <property type="entry name" value="Immunoglobulin"/>
    <property type="match status" value="6"/>
</dbReference>
<dbReference type="PANTHER" id="PTHR12080">
    <property type="entry name" value="SIGNALING LYMPHOCYTIC ACTIVATION MOLECULE"/>
    <property type="match status" value="1"/>
</dbReference>
<evidence type="ECO:0000256" key="4">
    <source>
        <dbReference type="ARBA" id="ARBA00023180"/>
    </source>
</evidence>
<dbReference type="InterPro" id="IPR013783">
    <property type="entry name" value="Ig-like_fold"/>
</dbReference>
<dbReference type="PANTHER" id="PTHR12080:SF59">
    <property type="entry name" value="HEPATIC AND GLIAL CELL ADHESION MOLECULE"/>
    <property type="match status" value="1"/>
</dbReference>
<keyword evidence="4" id="KW-0325">Glycoprotein</keyword>
<dbReference type="InterPro" id="IPR015631">
    <property type="entry name" value="CD2/SLAM_rcpt"/>
</dbReference>
<accession>A0ABR0YTH3</accession>
<feature type="domain" description="Ig-like" evidence="7">
    <location>
        <begin position="709"/>
        <end position="787"/>
    </location>
</feature>
<feature type="signal peptide" evidence="6">
    <location>
        <begin position="1"/>
        <end position="21"/>
    </location>
</feature>
<feature type="chain" id="PRO_5046419813" description="Ig-like domain-containing protein" evidence="6">
    <location>
        <begin position="22"/>
        <end position="815"/>
    </location>
</feature>
<feature type="transmembrane region" description="Helical" evidence="5">
    <location>
        <begin position="793"/>
        <end position="811"/>
    </location>
</feature>
<keyword evidence="5" id="KW-0812">Transmembrane</keyword>
<evidence type="ECO:0000256" key="1">
    <source>
        <dbReference type="ARBA" id="ARBA00004370"/>
    </source>
</evidence>
<sequence length="815" mass="92448">MKCQMYLLLLLLISSLILSAADEFSTIHGELGGSVFLHLKKAWLLNDGIIQKDNTTTVGRFKNNFTLVHSYKTHATLFSNGTFRMDRSQESDSRNYTVVTHDKDGRYSGTFVFQVIITIPPVYGVLGSSVFLYQKKGNHLNCSDLIWKKDGSWLVTFQNSTPSFHPENTIKAEIYPDGTLRLDNTQESDAGNYIVELTDENGTMIHTEGHHLILIEENKFEIVDGIEGSPVYLQLKGGNMRESSHIEWKRGNTPLAEFKENNTGYHGDSKNRSEIFSNGTLRLDSTQEHDTETYSVDVFNGDGNIIQHGTVRLFIISYKETTAVSGATGSSEFLYFGKTEFQNIYDIRWKKEGSLVAEFKGPTPHYYGDYGSRAEVFNNGTLRLDETQETDTGNYSVDFFYKNGTKNKIHTQLFLIDAVSEPELNYTCTPDGKVEFHCFLEKGADPSFTWSLNYKTLDGNSAPHSVKSQTLVLKDITGYVVCTAENSVSKQQSPIVFYSCEESKEVHPVYVILGSSVFLHAGNENAQSTSDIRWKKGDTLVVRVKNDVPRFYNDYRYRAEIFTNGTLRLDSTRERDSGIYIVERFNRHGKLLCTEAHHLITITFTECPQANGSMGSSVVLFLNNEDHIHFSNIEWKKGNSLVAKLKDSAPHYYGDYRNRAEIFNNGTLILHETQGTDTGNYSAEFFDTNGIVRFKWITQLLIVDTEYRPVVEYICLPDGKVELHCLVKKGKVLVFQWRLDDYILEGENAFCSVKNQTLVLKSRHPGNFVCTAVNQDMEIRSDPASVTCAGEKPFLLILCCYLYICICYNILRFRS</sequence>
<gene>
    <name evidence="8" type="ORF">HHUSO_G23887</name>
</gene>
<dbReference type="InterPro" id="IPR003599">
    <property type="entry name" value="Ig_sub"/>
</dbReference>
<dbReference type="Gene3D" id="2.60.40.10">
    <property type="entry name" value="Immunoglobulins"/>
    <property type="match status" value="7"/>
</dbReference>
<organism evidence="8 9">
    <name type="scientific">Huso huso</name>
    <name type="common">Beluga</name>
    <name type="synonym">Acipenser huso</name>
    <dbReference type="NCBI Taxonomy" id="61971"/>
    <lineage>
        <taxon>Eukaryota</taxon>
        <taxon>Metazoa</taxon>
        <taxon>Chordata</taxon>
        <taxon>Craniata</taxon>
        <taxon>Vertebrata</taxon>
        <taxon>Euteleostomi</taxon>
        <taxon>Actinopterygii</taxon>
        <taxon>Chondrostei</taxon>
        <taxon>Acipenseriformes</taxon>
        <taxon>Acipenseridae</taxon>
        <taxon>Huso</taxon>
    </lineage>
</organism>
<keyword evidence="2 6" id="KW-0732">Signal</keyword>
<dbReference type="PROSITE" id="PS50835">
    <property type="entry name" value="IG_LIKE"/>
    <property type="match status" value="1"/>
</dbReference>
<evidence type="ECO:0000256" key="5">
    <source>
        <dbReference type="SAM" id="Phobius"/>
    </source>
</evidence>
<keyword evidence="3 5" id="KW-0472">Membrane</keyword>
<keyword evidence="5" id="KW-1133">Transmembrane helix</keyword>
<comment type="caution">
    <text evidence="8">The sequence shown here is derived from an EMBL/GenBank/DDBJ whole genome shotgun (WGS) entry which is preliminary data.</text>
</comment>
<dbReference type="InterPro" id="IPR036179">
    <property type="entry name" value="Ig-like_dom_sf"/>
</dbReference>
<name>A0ABR0YTH3_HUSHU</name>
<evidence type="ECO:0000313" key="9">
    <source>
        <dbReference type="Proteomes" id="UP001369086"/>
    </source>
</evidence>
<evidence type="ECO:0000313" key="8">
    <source>
        <dbReference type="EMBL" id="KAK6475905.1"/>
    </source>
</evidence>
<comment type="subcellular location">
    <subcellularLocation>
        <location evidence="1">Membrane</location>
    </subcellularLocation>
</comment>
<dbReference type="EMBL" id="JAHFZB010000023">
    <property type="protein sequence ID" value="KAK6475905.1"/>
    <property type="molecule type" value="Genomic_DNA"/>
</dbReference>
<dbReference type="InterPro" id="IPR007110">
    <property type="entry name" value="Ig-like_dom"/>
</dbReference>
<evidence type="ECO:0000256" key="2">
    <source>
        <dbReference type="ARBA" id="ARBA00022729"/>
    </source>
</evidence>
<dbReference type="InterPro" id="IPR003598">
    <property type="entry name" value="Ig_sub2"/>
</dbReference>
<evidence type="ECO:0000259" key="7">
    <source>
        <dbReference type="PROSITE" id="PS50835"/>
    </source>
</evidence>
<evidence type="ECO:0000256" key="6">
    <source>
        <dbReference type="SAM" id="SignalP"/>
    </source>
</evidence>
<dbReference type="Proteomes" id="UP001369086">
    <property type="component" value="Unassembled WGS sequence"/>
</dbReference>